<dbReference type="Gene3D" id="3.40.630.30">
    <property type="match status" value="1"/>
</dbReference>
<keyword evidence="1" id="KW-0808">Transferase</keyword>
<evidence type="ECO:0000256" key="1">
    <source>
        <dbReference type="ARBA" id="ARBA00022679"/>
    </source>
</evidence>
<dbReference type="InterPro" id="IPR050832">
    <property type="entry name" value="Bact_Acetyltransf"/>
</dbReference>
<keyword evidence="5" id="KW-1185">Reference proteome</keyword>
<dbReference type="PROSITE" id="PS51186">
    <property type="entry name" value="GNAT"/>
    <property type="match status" value="1"/>
</dbReference>
<dbReference type="PANTHER" id="PTHR43877:SF2">
    <property type="entry name" value="AMINOALKYLPHOSPHONATE N-ACETYLTRANSFERASE-RELATED"/>
    <property type="match status" value="1"/>
</dbReference>
<sequence>MREVAAAGLRDLAATTSVPFVRHTAGPATYDVAWERGDAVLVHGAHHTVGLGPAEDLGPLMAALADRFVPARLTVEEAAYGAVPAAWAYDVRGHWHWMRTTEPAPPPTVPLERVDDADAVDAVLDVAQPDTFGRPGTLGIEGWLGVRVEGRLVGVGAVRRDPDGSGHLRAVSVLPGATGRGLGLALSQGLTRWAMDRPPQVATLGVYTDNAPALRIYERLGYRTEHTFCSGPLSSPS</sequence>
<evidence type="ECO:0000313" key="4">
    <source>
        <dbReference type="EMBL" id="MDN4173755.1"/>
    </source>
</evidence>
<proteinExistence type="predicted"/>
<gene>
    <name evidence="4" type="ORF">QWY28_12410</name>
</gene>
<dbReference type="SUPFAM" id="SSF55729">
    <property type="entry name" value="Acyl-CoA N-acyltransferases (Nat)"/>
    <property type="match status" value="1"/>
</dbReference>
<dbReference type="InterPro" id="IPR016181">
    <property type="entry name" value="Acyl_CoA_acyltransferase"/>
</dbReference>
<dbReference type="PANTHER" id="PTHR43877">
    <property type="entry name" value="AMINOALKYLPHOSPHONATE N-ACETYLTRANSFERASE-RELATED-RELATED"/>
    <property type="match status" value="1"/>
</dbReference>
<name>A0ABT8FGV0_9ACTN</name>
<organism evidence="4 5">
    <name type="scientific">Nocardioides oceani</name>
    <dbReference type="NCBI Taxonomy" id="3058369"/>
    <lineage>
        <taxon>Bacteria</taxon>
        <taxon>Bacillati</taxon>
        <taxon>Actinomycetota</taxon>
        <taxon>Actinomycetes</taxon>
        <taxon>Propionibacteriales</taxon>
        <taxon>Nocardioidaceae</taxon>
        <taxon>Nocardioides</taxon>
    </lineage>
</organism>
<feature type="domain" description="N-acetyltransferase" evidence="3">
    <location>
        <begin position="81"/>
        <end position="237"/>
    </location>
</feature>
<accession>A0ABT8FGV0</accession>
<evidence type="ECO:0000259" key="3">
    <source>
        <dbReference type="PROSITE" id="PS51186"/>
    </source>
</evidence>
<reference evidence="4" key="1">
    <citation type="submission" date="2023-06" db="EMBL/GenBank/DDBJ databases">
        <title>Draft genome sequence of Nocardioides sp. SOB77.</title>
        <authorList>
            <person name="Zhang G."/>
        </authorList>
    </citation>
    <scope>NUCLEOTIDE SEQUENCE</scope>
    <source>
        <strain evidence="4">SOB77</strain>
    </source>
</reference>
<comment type="caution">
    <text evidence="4">The sequence shown here is derived from an EMBL/GenBank/DDBJ whole genome shotgun (WGS) entry which is preliminary data.</text>
</comment>
<evidence type="ECO:0000256" key="2">
    <source>
        <dbReference type="ARBA" id="ARBA00023315"/>
    </source>
</evidence>
<evidence type="ECO:0000313" key="5">
    <source>
        <dbReference type="Proteomes" id="UP001168620"/>
    </source>
</evidence>
<dbReference type="RefSeq" id="WP_300952872.1">
    <property type="nucleotide sequence ID" value="NZ_JAUHJQ010000004.1"/>
</dbReference>
<dbReference type="InterPro" id="IPR000182">
    <property type="entry name" value="GNAT_dom"/>
</dbReference>
<dbReference type="EMBL" id="JAUHJQ010000004">
    <property type="protein sequence ID" value="MDN4173755.1"/>
    <property type="molecule type" value="Genomic_DNA"/>
</dbReference>
<protein>
    <submittedName>
        <fullName evidence="4">GNAT family N-acetyltransferase</fullName>
    </submittedName>
</protein>
<keyword evidence="2" id="KW-0012">Acyltransferase</keyword>
<dbReference type="CDD" id="cd04301">
    <property type="entry name" value="NAT_SF"/>
    <property type="match status" value="1"/>
</dbReference>
<dbReference type="Proteomes" id="UP001168620">
    <property type="component" value="Unassembled WGS sequence"/>
</dbReference>
<dbReference type="Pfam" id="PF00583">
    <property type="entry name" value="Acetyltransf_1"/>
    <property type="match status" value="1"/>
</dbReference>